<keyword evidence="2" id="KW-1185">Reference proteome</keyword>
<reference evidence="1" key="1">
    <citation type="submission" date="2022-03" db="EMBL/GenBank/DDBJ databases">
        <authorList>
            <person name="Martin C."/>
        </authorList>
    </citation>
    <scope>NUCLEOTIDE SEQUENCE</scope>
</reference>
<dbReference type="Proteomes" id="UP000749559">
    <property type="component" value="Unassembled WGS sequence"/>
</dbReference>
<organism evidence="1 2">
    <name type="scientific">Owenia fusiformis</name>
    <name type="common">Polychaete worm</name>
    <dbReference type="NCBI Taxonomy" id="6347"/>
    <lineage>
        <taxon>Eukaryota</taxon>
        <taxon>Metazoa</taxon>
        <taxon>Spiralia</taxon>
        <taxon>Lophotrochozoa</taxon>
        <taxon>Annelida</taxon>
        <taxon>Polychaeta</taxon>
        <taxon>Sedentaria</taxon>
        <taxon>Canalipalpata</taxon>
        <taxon>Sabellida</taxon>
        <taxon>Oweniida</taxon>
        <taxon>Oweniidae</taxon>
        <taxon>Owenia</taxon>
    </lineage>
</organism>
<dbReference type="AlphaFoldDB" id="A0A8J1T660"/>
<gene>
    <name evidence="1" type="ORF">OFUS_LOCUS10740</name>
</gene>
<dbReference type="EMBL" id="CAIIXF020000005">
    <property type="protein sequence ID" value="CAH1784569.1"/>
    <property type="molecule type" value="Genomic_DNA"/>
</dbReference>
<name>A0A8J1T660_OWEFU</name>
<evidence type="ECO:0000313" key="2">
    <source>
        <dbReference type="Proteomes" id="UP000749559"/>
    </source>
</evidence>
<proteinExistence type="predicted"/>
<sequence>MGMSRKYYTFLALCLLLDYHHSEAGRIGAINGVMSIAAIGLGAVNQATGGCMYYPSICTLRDECKELHSEVTQKKPSVDEKNETLNGLNEYNAKLWTATNEANNKNTELATIFQALEKYSISISRLTDGIDLTTSTIGVLQSAAGAIMLGGSLDKSLREQESQEKATFNNVEVPFLMRTVANGFKTSVKPASKTAMTSSSSLGRKSTGKVGTFFKSAKWSKFGKVGGALAGGVLLGVSIYFDVSGAKAKRNELKTARDALRTARDDMVALLPQLNTAINSQSASKETVDQEFASVKEKFISLGQVGSAYSREFLEVARLPSVNIANPPQITEVITAATVNVDNIVAKQETLKQYISSIRKILADAMGLLENNPDIKKRVTAVGKMKELLINFGCVPAEYASQMMIPIGKSFDDTLTDADVMALVRRFRPDILDGTCVNPGM</sequence>
<evidence type="ECO:0000313" key="1">
    <source>
        <dbReference type="EMBL" id="CAH1784569.1"/>
    </source>
</evidence>
<comment type="caution">
    <text evidence="1">The sequence shown here is derived from an EMBL/GenBank/DDBJ whole genome shotgun (WGS) entry which is preliminary data.</text>
</comment>
<protein>
    <submittedName>
        <fullName evidence="1">Uncharacterized protein</fullName>
    </submittedName>
</protein>
<accession>A0A8J1T660</accession>